<dbReference type="Proteomes" id="UP000177090">
    <property type="component" value="Unassembled WGS sequence"/>
</dbReference>
<proteinExistence type="inferred from homology"/>
<dbReference type="Gene3D" id="3.90.470.10">
    <property type="entry name" value="Ribosomal protein L22/L17"/>
    <property type="match status" value="1"/>
</dbReference>
<dbReference type="GO" id="GO:0006412">
    <property type="term" value="P:translation"/>
    <property type="evidence" value="ECO:0007669"/>
    <property type="project" value="UniProtKB-UniRule"/>
</dbReference>
<dbReference type="GO" id="GO:0003735">
    <property type="term" value="F:structural constituent of ribosome"/>
    <property type="evidence" value="ECO:0007669"/>
    <property type="project" value="InterPro"/>
</dbReference>
<dbReference type="InterPro" id="IPR005727">
    <property type="entry name" value="Ribosomal_uL22_bac/chlpt-type"/>
</dbReference>
<dbReference type="EMBL" id="MHTL01000016">
    <property type="protein sequence ID" value="OHA60283.1"/>
    <property type="molecule type" value="Genomic_DNA"/>
</dbReference>
<dbReference type="Pfam" id="PF00237">
    <property type="entry name" value="Ribosomal_L22"/>
    <property type="match status" value="1"/>
</dbReference>
<evidence type="ECO:0000256" key="8">
    <source>
        <dbReference type="RuleBase" id="RU004005"/>
    </source>
</evidence>
<comment type="function">
    <text evidence="7 10">This protein binds specifically to 23S rRNA; its binding is stimulated by other ribosomal proteins, e.g., L4, L17, and L20. It is important during the early stages of 50S assembly. It makes multiple contacts with different domains of the 23S rRNA in the assembled 50S subunit and ribosome.</text>
</comment>
<dbReference type="InterPro" id="IPR036394">
    <property type="entry name" value="Ribosomal_uL22_sf"/>
</dbReference>
<dbReference type="NCBIfam" id="TIGR01044">
    <property type="entry name" value="rplV_bact"/>
    <property type="match status" value="1"/>
</dbReference>
<dbReference type="PANTHER" id="PTHR13501">
    <property type="entry name" value="CHLOROPLAST 50S RIBOSOMAL PROTEIN L22-RELATED"/>
    <property type="match status" value="1"/>
</dbReference>
<dbReference type="GO" id="GO:0019843">
    <property type="term" value="F:rRNA binding"/>
    <property type="evidence" value="ECO:0007669"/>
    <property type="project" value="UniProtKB-UniRule"/>
</dbReference>
<organism evidence="11 12">
    <name type="scientific">Candidatus Vogelbacteria bacterium RIFOXYD1_FULL_51_18</name>
    <dbReference type="NCBI Taxonomy" id="1802440"/>
    <lineage>
        <taxon>Bacteria</taxon>
        <taxon>Candidatus Vogeliibacteriota</taxon>
    </lineage>
</organism>
<evidence type="ECO:0000256" key="10">
    <source>
        <dbReference type="RuleBase" id="RU004008"/>
    </source>
</evidence>
<keyword evidence="4 7" id="KW-0689">Ribosomal protein</keyword>
<evidence type="ECO:0000256" key="6">
    <source>
        <dbReference type="ARBA" id="ARBA00035207"/>
    </source>
</evidence>
<dbReference type="CDD" id="cd00336">
    <property type="entry name" value="Ribosomal_L22"/>
    <property type="match status" value="1"/>
</dbReference>
<sequence>MKAKLSNYRQSPRKVRLVADLVRGKQVGEAVIALTHLPKRASAPVKKLIESAIANAVSAGKAKKEDLYIKEIAVDKGVVLKRMRPGAHGRSYPLHKHTSHVRVVLDSHHDA</sequence>
<dbReference type="PANTHER" id="PTHR13501:SF8">
    <property type="entry name" value="LARGE RIBOSOMAL SUBUNIT PROTEIN UL22M"/>
    <property type="match status" value="1"/>
</dbReference>
<evidence type="ECO:0000256" key="1">
    <source>
        <dbReference type="ARBA" id="ARBA00009451"/>
    </source>
</evidence>
<dbReference type="InterPro" id="IPR001063">
    <property type="entry name" value="Ribosomal_uL22"/>
</dbReference>
<evidence type="ECO:0000256" key="9">
    <source>
        <dbReference type="RuleBase" id="RU004006"/>
    </source>
</evidence>
<comment type="function">
    <text evidence="7">The globular domain of the protein is located near the polypeptide exit tunnel on the outside of the subunit, while an extended beta-hairpin is found that lines the wall of the exit tunnel in the center of the 70S ribosome.</text>
</comment>
<dbReference type="SUPFAM" id="SSF54843">
    <property type="entry name" value="Ribosomal protein L22"/>
    <property type="match status" value="1"/>
</dbReference>
<evidence type="ECO:0000256" key="4">
    <source>
        <dbReference type="ARBA" id="ARBA00022980"/>
    </source>
</evidence>
<evidence type="ECO:0000256" key="3">
    <source>
        <dbReference type="ARBA" id="ARBA00022884"/>
    </source>
</evidence>
<keyword evidence="3 7" id="KW-0694">RNA-binding</keyword>
<gene>
    <name evidence="7" type="primary">rplV</name>
    <name evidence="11" type="ORF">A2569_01655</name>
</gene>
<dbReference type="HAMAP" id="MF_01331_B">
    <property type="entry name" value="Ribosomal_uL22_B"/>
    <property type="match status" value="1"/>
</dbReference>
<name>A0A1G2QIR0_9BACT</name>
<accession>A0A1G2QIR0</accession>
<dbReference type="InterPro" id="IPR047867">
    <property type="entry name" value="Ribosomal_uL22_bac/org-type"/>
</dbReference>
<evidence type="ECO:0000256" key="5">
    <source>
        <dbReference type="ARBA" id="ARBA00023274"/>
    </source>
</evidence>
<reference evidence="11 12" key="1">
    <citation type="journal article" date="2016" name="Nat. Commun.">
        <title>Thousands of microbial genomes shed light on interconnected biogeochemical processes in an aquifer system.</title>
        <authorList>
            <person name="Anantharaman K."/>
            <person name="Brown C.T."/>
            <person name="Hug L.A."/>
            <person name="Sharon I."/>
            <person name="Castelle C.J."/>
            <person name="Probst A.J."/>
            <person name="Thomas B.C."/>
            <person name="Singh A."/>
            <person name="Wilkins M.J."/>
            <person name="Karaoz U."/>
            <person name="Brodie E.L."/>
            <person name="Williams K.H."/>
            <person name="Hubbard S.S."/>
            <person name="Banfield J.F."/>
        </authorList>
    </citation>
    <scope>NUCLEOTIDE SEQUENCE [LARGE SCALE GENOMIC DNA]</scope>
</reference>
<evidence type="ECO:0000313" key="11">
    <source>
        <dbReference type="EMBL" id="OHA60283.1"/>
    </source>
</evidence>
<keyword evidence="5 7" id="KW-0687">Ribonucleoprotein</keyword>
<evidence type="ECO:0000313" key="12">
    <source>
        <dbReference type="Proteomes" id="UP000177090"/>
    </source>
</evidence>
<keyword evidence="2 7" id="KW-0699">rRNA-binding</keyword>
<dbReference type="GO" id="GO:0022625">
    <property type="term" value="C:cytosolic large ribosomal subunit"/>
    <property type="evidence" value="ECO:0007669"/>
    <property type="project" value="TreeGrafter"/>
</dbReference>
<comment type="subunit">
    <text evidence="7 9">Part of the 50S ribosomal subunit.</text>
</comment>
<comment type="caution">
    <text evidence="11">The sequence shown here is derived from an EMBL/GenBank/DDBJ whole genome shotgun (WGS) entry which is preliminary data.</text>
</comment>
<evidence type="ECO:0000256" key="7">
    <source>
        <dbReference type="HAMAP-Rule" id="MF_01331"/>
    </source>
</evidence>
<protein>
    <recommendedName>
        <fullName evidence="6 7">Large ribosomal subunit protein uL22</fullName>
    </recommendedName>
</protein>
<dbReference type="AlphaFoldDB" id="A0A1G2QIR0"/>
<dbReference type="STRING" id="1802440.A2569_01655"/>
<comment type="similarity">
    <text evidence="1 7 8">Belongs to the universal ribosomal protein uL22 family.</text>
</comment>
<evidence type="ECO:0000256" key="2">
    <source>
        <dbReference type="ARBA" id="ARBA00022730"/>
    </source>
</evidence>